<accession>A0A4Y7QCV0</accession>
<dbReference type="AlphaFoldDB" id="A0A4Y7QCV0"/>
<evidence type="ECO:0000313" key="2">
    <source>
        <dbReference type="EMBL" id="TDL25091.1"/>
    </source>
</evidence>
<organism evidence="2 3">
    <name type="scientific">Rickenella mellea</name>
    <dbReference type="NCBI Taxonomy" id="50990"/>
    <lineage>
        <taxon>Eukaryota</taxon>
        <taxon>Fungi</taxon>
        <taxon>Dikarya</taxon>
        <taxon>Basidiomycota</taxon>
        <taxon>Agaricomycotina</taxon>
        <taxon>Agaricomycetes</taxon>
        <taxon>Hymenochaetales</taxon>
        <taxon>Rickenellaceae</taxon>
        <taxon>Rickenella</taxon>
    </lineage>
</organism>
<name>A0A4Y7QCV0_9AGAM</name>
<keyword evidence="3" id="KW-1185">Reference proteome</keyword>
<feature type="region of interest" description="Disordered" evidence="1">
    <location>
        <begin position="161"/>
        <end position="181"/>
    </location>
</feature>
<dbReference type="EMBL" id="ML170164">
    <property type="protein sequence ID" value="TDL25091.1"/>
    <property type="molecule type" value="Genomic_DNA"/>
</dbReference>
<evidence type="ECO:0000313" key="3">
    <source>
        <dbReference type="Proteomes" id="UP000294933"/>
    </source>
</evidence>
<dbReference type="OrthoDB" id="2162994at2759"/>
<sequence>MLSAKLKVYTRSSPQLLVVKQSRASPQHIPECFWPGWQSQRHLERSTSDERNTATTRECGESDLRVERTERVGRARKDAELFSQTILSQWTELERYLGVIELRAADARAGFTCMAGSLASSPEPSAHPIHCRTPLIATSTSHPYPFRQFTSNHQQHLAIHIPNSNNSNSSHLRHPSAAVQP</sequence>
<reference evidence="2 3" key="1">
    <citation type="submission" date="2018-06" db="EMBL/GenBank/DDBJ databases">
        <title>A transcriptomic atlas of mushroom development highlights an independent origin of complex multicellularity.</title>
        <authorList>
            <consortium name="DOE Joint Genome Institute"/>
            <person name="Krizsan K."/>
            <person name="Almasi E."/>
            <person name="Merenyi Z."/>
            <person name="Sahu N."/>
            <person name="Viragh M."/>
            <person name="Koszo T."/>
            <person name="Mondo S."/>
            <person name="Kiss B."/>
            <person name="Balint B."/>
            <person name="Kues U."/>
            <person name="Barry K."/>
            <person name="Hegedus J.C."/>
            <person name="Henrissat B."/>
            <person name="Johnson J."/>
            <person name="Lipzen A."/>
            <person name="Ohm R."/>
            <person name="Nagy I."/>
            <person name="Pangilinan J."/>
            <person name="Yan J."/>
            <person name="Xiong Y."/>
            <person name="Grigoriev I.V."/>
            <person name="Hibbett D.S."/>
            <person name="Nagy L.G."/>
        </authorList>
    </citation>
    <scope>NUCLEOTIDE SEQUENCE [LARGE SCALE GENOMIC DNA]</scope>
    <source>
        <strain evidence="2 3">SZMC22713</strain>
    </source>
</reference>
<proteinExistence type="predicted"/>
<protein>
    <submittedName>
        <fullName evidence="2">Uncharacterized protein</fullName>
    </submittedName>
</protein>
<dbReference type="VEuPathDB" id="FungiDB:BD410DRAFT_837339"/>
<evidence type="ECO:0000256" key="1">
    <source>
        <dbReference type="SAM" id="MobiDB-lite"/>
    </source>
</evidence>
<dbReference type="Proteomes" id="UP000294933">
    <property type="component" value="Unassembled WGS sequence"/>
</dbReference>
<gene>
    <name evidence="2" type="ORF">BD410DRAFT_837339</name>
</gene>